<feature type="domain" description="HTH tetR-type" evidence="3">
    <location>
        <begin position="1"/>
        <end position="50"/>
    </location>
</feature>
<dbReference type="InterPro" id="IPR050624">
    <property type="entry name" value="HTH-type_Tx_Regulator"/>
</dbReference>
<dbReference type="PANTHER" id="PTHR43479:SF7">
    <property type="entry name" value="TETR-FAMILY TRANSCRIPTIONAL REGULATOR"/>
    <property type="match status" value="1"/>
</dbReference>
<dbReference type="EMBL" id="JAGGLD010000003">
    <property type="protein sequence ID" value="MBP2000907.1"/>
    <property type="molecule type" value="Genomic_DNA"/>
</dbReference>
<dbReference type="PROSITE" id="PS50977">
    <property type="entry name" value="HTH_TETR_2"/>
    <property type="match status" value="1"/>
</dbReference>
<dbReference type="SUPFAM" id="SSF46689">
    <property type="entry name" value="Homeodomain-like"/>
    <property type="match status" value="1"/>
</dbReference>
<dbReference type="Gene3D" id="1.10.357.10">
    <property type="entry name" value="Tetracycline Repressor, domain 2"/>
    <property type="match status" value="1"/>
</dbReference>
<dbReference type="InterPro" id="IPR009057">
    <property type="entry name" value="Homeodomain-like_sf"/>
</dbReference>
<evidence type="ECO:0000313" key="5">
    <source>
        <dbReference type="Proteomes" id="UP001519288"/>
    </source>
</evidence>
<keyword evidence="5" id="KW-1185">Reference proteome</keyword>
<name>A0ABS4JGR8_9BACL</name>
<keyword evidence="1 2" id="KW-0238">DNA-binding</keyword>
<reference evidence="4 5" key="1">
    <citation type="submission" date="2021-03" db="EMBL/GenBank/DDBJ databases">
        <title>Genomic Encyclopedia of Type Strains, Phase IV (KMG-IV): sequencing the most valuable type-strain genomes for metagenomic binning, comparative biology and taxonomic classification.</title>
        <authorList>
            <person name="Goeker M."/>
        </authorList>
    </citation>
    <scope>NUCLEOTIDE SEQUENCE [LARGE SCALE GENOMIC DNA]</scope>
    <source>
        <strain evidence="4 5">DSM 26806</strain>
    </source>
</reference>
<gene>
    <name evidence="4" type="ORF">J2Z69_001950</name>
</gene>
<evidence type="ECO:0000313" key="4">
    <source>
        <dbReference type="EMBL" id="MBP2000907.1"/>
    </source>
</evidence>
<feature type="DNA-binding region" description="H-T-H motif" evidence="2">
    <location>
        <begin position="13"/>
        <end position="32"/>
    </location>
</feature>
<sequence>MKLLVGSSFDTITVGAIVRKAGVSRSSFYVHFLDKFDLMEQLTTKILGELEDHYETTHWNDENIQLLRTSCNNKVPLPTTVVILEHIRKYEYFYRDRYREPAFVVRLSELLGSHLKIFKDETFAIFLAYGTVGYIGRWLSEGLKSPVNELALRLTNVARLSLQHVWLEEPFVELE</sequence>
<dbReference type="PANTHER" id="PTHR43479">
    <property type="entry name" value="ACREF/ENVCD OPERON REPRESSOR-RELATED"/>
    <property type="match status" value="1"/>
</dbReference>
<dbReference type="InterPro" id="IPR001647">
    <property type="entry name" value="HTH_TetR"/>
</dbReference>
<evidence type="ECO:0000259" key="3">
    <source>
        <dbReference type="PROSITE" id="PS50977"/>
    </source>
</evidence>
<accession>A0ABS4JGR8</accession>
<organism evidence="4 5">
    <name type="scientific">Paenibacillus shirakamiensis</name>
    <dbReference type="NCBI Taxonomy" id="1265935"/>
    <lineage>
        <taxon>Bacteria</taxon>
        <taxon>Bacillati</taxon>
        <taxon>Bacillota</taxon>
        <taxon>Bacilli</taxon>
        <taxon>Bacillales</taxon>
        <taxon>Paenibacillaceae</taxon>
        <taxon>Paenibacillus</taxon>
    </lineage>
</organism>
<proteinExistence type="predicted"/>
<dbReference type="Proteomes" id="UP001519288">
    <property type="component" value="Unassembled WGS sequence"/>
</dbReference>
<comment type="caution">
    <text evidence="4">The sequence shown here is derived from an EMBL/GenBank/DDBJ whole genome shotgun (WGS) entry which is preliminary data.</text>
</comment>
<protein>
    <submittedName>
        <fullName evidence="4">AcrR family transcriptional regulator</fullName>
    </submittedName>
</protein>
<dbReference type="Pfam" id="PF00440">
    <property type="entry name" value="TetR_N"/>
    <property type="match status" value="1"/>
</dbReference>
<evidence type="ECO:0000256" key="2">
    <source>
        <dbReference type="PROSITE-ProRule" id="PRU00335"/>
    </source>
</evidence>
<evidence type="ECO:0000256" key="1">
    <source>
        <dbReference type="ARBA" id="ARBA00023125"/>
    </source>
</evidence>